<evidence type="ECO:0000259" key="5">
    <source>
        <dbReference type="Pfam" id="PF08479"/>
    </source>
</evidence>
<dbReference type="GO" id="GO:0008320">
    <property type="term" value="F:protein transmembrane transporter activity"/>
    <property type="evidence" value="ECO:0007669"/>
    <property type="project" value="TreeGrafter"/>
</dbReference>
<dbReference type="HOGENOM" id="CLU_021521_0_1_6"/>
<evidence type="ECO:0000313" key="7">
    <source>
        <dbReference type="Proteomes" id="UP000000238"/>
    </source>
</evidence>
<dbReference type="OrthoDB" id="290122at2"/>
<sequence length="589" mass="64306">MPKLRLILNQLARPGAIGPACLLLSVLAAESPKAEENTRGVKLTSPVKPLFNEPMLSEPGAPPQVLQQVLPPLKKSEREAELKSQVRFLLNALVLEGSTVLSRADTDPVFAPYLQRWITMEQLQEIRQTLSIMYLQRGYVNSGVVIPDQRVSNGVVRLIAVEGRLASVNLTGNDDIADAYLLQRILPATNQPLNAGELQKALRQLQKDRLIAQIHAQLKPGGGLGEADLDIQVREAASKRISLTLDNRRTPSVGAEQATLNFSDDNLTGYGDSLSLTLNGSAGVASGGVDYAFFVSRFDSRILLSYDISDSRVVEEPFDQLDIESVSSSYSLGFSQPFYLSDNATLTANLSLAHKQSETFLLGEPFSFSEGAVEGQTSTTTLQLGLDWMLRTRDQAIYASLSARRGLDVLGATDTEDGGGEGPNGVFFALLGQLQYATRMDVWKGGRFILRASGQKAFAPLFSMEKYSVGGRDSVRGYRENQLVRDNGLSLSAELRLPVLTGESGADRYKLRLIPFIDSGLSWDESSSAHASEKVDIYSVGLGLQGDPLPGLHVDLFWAQALQKDNVRTDGDDLQDKGLHFSVQYLHEF</sequence>
<keyword evidence="1" id="KW-0472">Membrane</keyword>
<evidence type="ECO:0000256" key="1">
    <source>
        <dbReference type="ARBA" id="ARBA00022452"/>
    </source>
</evidence>
<feature type="domain" description="Polypeptide-transport-associated ShlB-type" evidence="5">
    <location>
        <begin position="88"/>
        <end position="163"/>
    </location>
</feature>
<keyword evidence="1" id="KW-1134">Transmembrane beta strand</keyword>
<keyword evidence="2" id="KW-0812">Transmembrane</keyword>
<dbReference type="RefSeq" id="WP_011397198.1">
    <property type="nucleotide sequence ID" value="NC_007645.1"/>
</dbReference>
<dbReference type="STRING" id="349521.HCH_03379"/>
<dbReference type="Gene3D" id="3.10.20.310">
    <property type="entry name" value="membrane protein fhac"/>
    <property type="match status" value="1"/>
</dbReference>
<dbReference type="Pfam" id="PF08479">
    <property type="entry name" value="POTRA_2"/>
    <property type="match status" value="1"/>
</dbReference>
<evidence type="ECO:0000259" key="4">
    <source>
        <dbReference type="Pfam" id="PF03865"/>
    </source>
</evidence>
<gene>
    <name evidence="6" type="ordered locus">HCH_03379</name>
</gene>
<proteinExistence type="predicted"/>
<dbReference type="Proteomes" id="UP000000238">
    <property type="component" value="Chromosome"/>
</dbReference>
<dbReference type="InterPro" id="IPR005565">
    <property type="entry name" value="Hemolysn_activator_HlyB_C"/>
</dbReference>
<name>Q2SGU5_HAHCH</name>
<reference evidence="6 7" key="1">
    <citation type="journal article" date="2005" name="Nucleic Acids Res.">
        <title>Genomic blueprint of Hahella chejuensis, a marine microbe producing an algicidal agent.</title>
        <authorList>
            <person name="Jeong H."/>
            <person name="Yim J.H."/>
            <person name="Lee C."/>
            <person name="Choi S.-H."/>
            <person name="Park Y.K."/>
            <person name="Yoon S.H."/>
            <person name="Hur C.-G."/>
            <person name="Kang H.-Y."/>
            <person name="Kim D."/>
            <person name="Lee H.H."/>
            <person name="Park K.H."/>
            <person name="Park S.-H."/>
            <person name="Park H.-S."/>
            <person name="Lee H.K."/>
            <person name="Oh T.K."/>
            <person name="Kim J.F."/>
        </authorList>
    </citation>
    <scope>NUCLEOTIDE SEQUENCE [LARGE SCALE GENOMIC DNA]</scope>
    <source>
        <strain evidence="6 7">KCTC 2396</strain>
    </source>
</reference>
<evidence type="ECO:0000256" key="2">
    <source>
        <dbReference type="ARBA" id="ARBA00022692"/>
    </source>
</evidence>
<evidence type="ECO:0000313" key="6">
    <source>
        <dbReference type="EMBL" id="ABC30129.1"/>
    </source>
</evidence>
<dbReference type="AlphaFoldDB" id="Q2SGU5"/>
<dbReference type="InterPro" id="IPR013686">
    <property type="entry name" value="Polypept-transport_assoc_ShlB"/>
</dbReference>
<dbReference type="PANTHER" id="PTHR34597:SF3">
    <property type="entry name" value="OUTER MEMBRANE TRANSPORTER CDIB"/>
    <property type="match status" value="1"/>
</dbReference>
<keyword evidence="7" id="KW-1185">Reference proteome</keyword>
<accession>Q2SGU5</accession>
<dbReference type="InterPro" id="IPR051544">
    <property type="entry name" value="TPS_OM_transporter"/>
</dbReference>
<protein>
    <submittedName>
        <fullName evidence="6">Hemolysin activation/secretion protein</fullName>
    </submittedName>
</protein>
<feature type="domain" description="Haemolysin activator HlyB C-terminal" evidence="4">
    <location>
        <begin position="225"/>
        <end position="545"/>
    </location>
</feature>
<dbReference type="PANTHER" id="PTHR34597">
    <property type="entry name" value="SLR1661 PROTEIN"/>
    <property type="match status" value="1"/>
</dbReference>
<evidence type="ECO:0000256" key="3">
    <source>
        <dbReference type="ARBA" id="ARBA00023237"/>
    </source>
</evidence>
<dbReference type="KEGG" id="hch:HCH_03379"/>
<organism evidence="6 7">
    <name type="scientific">Hahella chejuensis (strain KCTC 2396)</name>
    <dbReference type="NCBI Taxonomy" id="349521"/>
    <lineage>
        <taxon>Bacteria</taxon>
        <taxon>Pseudomonadati</taxon>
        <taxon>Pseudomonadota</taxon>
        <taxon>Gammaproteobacteria</taxon>
        <taxon>Oceanospirillales</taxon>
        <taxon>Hahellaceae</taxon>
        <taxon>Hahella</taxon>
    </lineage>
</organism>
<dbReference type="GO" id="GO:0098046">
    <property type="term" value="C:type V protein secretion system complex"/>
    <property type="evidence" value="ECO:0007669"/>
    <property type="project" value="TreeGrafter"/>
</dbReference>
<dbReference type="GO" id="GO:0046819">
    <property type="term" value="P:protein secretion by the type V secretion system"/>
    <property type="evidence" value="ECO:0007669"/>
    <property type="project" value="TreeGrafter"/>
</dbReference>
<dbReference type="Gene3D" id="2.40.160.50">
    <property type="entry name" value="membrane protein fhac: a member of the omp85/tpsb transporter family"/>
    <property type="match status" value="1"/>
</dbReference>
<dbReference type="EMBL" id="CP000155">
    <property type="protein sequence ID" value="ABC30129.1"/>
    <property type="molecule type" value="Genomic_DNA"/>
</dbReference>
<dbReference type="eggNOG" id="COG2831">
    <property type="taxonomic scope" value="Bacteria"/>
</dbReference>
<keyword evidence="3" id="KW-0998">Cell outer membrane</keyword>
<dbReference type="Pfam" id="PF03865">
    <property type="entry name" value="ShlB"/>
    <property type="match status" value="1"/>
</dbReference>